<dbReference type="RefSeq" id="WP_015400735.1">
    <property type="nucleotide sequence ID" value="NC_020302.1"/>
</dbReference>
<evidence type="ECO:0000313" key="3">
    <source>
        <dbReference type="Proteomes" id="UP000011723"/>
    </source>
</evidence>
<name>M1P6M5_9CORY</name>
<evidence type="ECO:0000259" key="1">
    <source>
        <dbReference type="Pfam" id="PF13649"/>
    </source>
</evidence>
<dbReference type="KEGG" id="chn:A605_06570"/>
<dbReference type="HOGENOM" id="CLU_056435_0_2_11"/>
<dbReference type="SUPFAM" id="SSF53335">
    <property type="entry name" value="S-adenosyl-L-methionine-dependent methyltransferases"/>
    <property type="match status" value="1"/>
</dbReference>
<organism evidence="2 3">
    <name type="scientific">Corynebacterium halotolerans YIM 70093 = DSM 44683</name>
    <dbReference type="NCBI Taxonomy" id="1121362"/>
    <lineage>
        <taxon>Bacteria</taxon>
        <taxon>Bacillati</taxon>
        <taxon>Actinomycetota</taxon>
        <taxon>Actinomycetes</taxon>
        <taxon>Mycobacteriales</taxon>
        <taxon>Corynebacteriaceae</taxon>
        <taxon>Corynebacterium</taxon>
    </lineage>
</organism>
<dbReference type="CDD" id="cd02440">
    <property type="entry name" value="AdoMet_MTases"/>
    <property type="match status" value="1"/>
</dbReference>
<dbReference type="Gene3D" id="3.40.50.150">
    <property type="entry name" value="Vaccinia Virus protein VP39"/>
    <property type="match status" value="1"/>
</dbReference>
<accession>M1P6M5</accession>
<dbReference type="STRING" id="1121362.A605_06570"/>
<dbReference type="InterPro" id="IPR029063">
    <property type="entry name" value="SAM-dependent_MTases_sf"/>
</dbReference>
<feature type="domain" description="Methyltransferase" evidence="1">
    <location>
        <begin position="42"/>
        <end position="128"/>
    </location>
</feature>
<sequence length="191" mass="20050">MPEHHPDREDFGSFYAGSRKWSGNPNAALVREAGPLNPGTALDVGYGEGADVVWLAEHGWRTTGIDPVDTTLGRARALADARGVAVELRRAGVGEFVPGQPFDLVACSYLPVGPEAVAAVEQLVAPGGTLLWVHHDFGPQGRSGIISPAQVAQLLGTEFTVHTLETVNRGITHGAGAHHTRDVVLVAGRTG</sequence>
<dbReference type="Proteomes" id="UP000011723">
    <property type="component" value="Chromosome"/>
</dbReference>
<protein>
    <recommendedName>
        <fullName evidence="1">Methyltransferase domain-containing protein</fullName>
    </recommendedName>
</protein>
<dbReference type="PATRIC" id="fig|1121362.3.peg.1326"/>
<reference evidence="2 3" key="1">
    <citation type="journal article" date="2012" name="Stand. Genomic Sci.">
        <title>Genome sequence of the halotolerant bacterium Corynebacterium halotolerans type strain YIM 70093(T) (= DSM 44683(T)).</title>
        <authorList>
            <person name="Ruckert C."/>
            <person name="Albersmeier A."/>
            <person name="Al-Dilaimi A."/>
            <person name="Niehaus K."/>
            <person name="Szczepanowski R."/>
            <person name="Kalinowski J."/>
        </authorList>
    </citation>
    <scope>NUCLEOTIDE SEQUENCE [LARGE SCALE GENOMIC DNA]</scope>
    <source>
        <strain evidence="2">YIM 70093</strain>
    </source>
</reference>
<proteinExistence type="predicted"/>
<dbReference type="AlphaFoldDB" id="M1P6M5"/>
<gene>
    <name evidence="2" type="ORF">A605_06570</name>
</gene>
<dbReference type="eggNOG" id="COG0500">
    <property type="taxonomic scope" value="Bacteria"/>
</dbReference>
<dbReference type="EMBL" id="CP003697">
    <property type="protein sequence ID" value="AGF72316.1"/>
    <property type="molecule type" value="Genomic_DNA"/>
</dbReference>
<dbReference type="InterPro" id="IPR041698">
    <property type="entry name" value="Methyltransf_25"/>
</dbReference>
<evidence type="ECO:0000313" key="2">
    <source>
        <dbReference type="EMBL" id="AGF72316.1"/>
    </source>
</evidence>
<keyword evidence="3" id="KW-1185">Reference proteome</keyword>
<dbReference type="OrthoDB" id="9786503at2"/>
<dbReference type="Pfam" id="PF13649">
    <property type="entry name" value="Methyltransf_25"/>
    <property type="match status" value="1"/>
</dbReference>